<keyword evidence="3" id="KW-1185">Reference proteome</keyword>
<comment type="caution">
    <text evidence="2">The sequence shown here is derived from an EMBL/GenBank/DDBJ whole genome shotgun (WGS) entry which is preliminary data.</text>
</comment>
<feature type="transmembrane region" description="Helical" evidence="1">
    <location>
        <begin position="21"/>
        <end position="39"/>
    </location>
</feature>
<evidence type="ECO:0000313" key="3">
    <source>
        <dbReference type="Proteomes" id="UP001162131"/>
    </source>
</evidence>
<proteinExistence type="predicted"/>
<accession>A0AAU9KAS9</accession>
<sequence>MKNRISMDMSAILKFIDRFKLLFLYYLLKLKFIKIIRLIKRAWNNDFKIFNNLILKLKVFLSIKEIKENYS</sequence>
<gene>
    <name evidence="2" type="ORF">BSTOLATCC_MIC52435</name>
</gene>
<keyword evidence="1" id="KW-0472">Membrane</keyword>
<protein>
    <submittedName>
        <fullName evidence="2">Uncharacterized protein</fullName>
    </submittedName>
</protein>
<evidence type="ECO:0000256" key="1">
    <source>
        <dbReference type="SAM" id="Phobius"/>
    </source>
</evidence>
<dbReference type="AlphaFoldDB" id="A0AAU9KAS9"/>
<dbReference type="Proteomes" id="UP001162131">
    <property type="component" value="Unassembled WGS sequence"/>
</dbReference>
<reference evidence="2" key="1">
    <citation type="submission" date="2021-09" db="EMBL/GenBank/DDBJ databases">
        <authorList>
            <consortium name="AG Swart"/>
            <person name="Singh M."/>
            <person name="Singh A."/>
            <person name="Seah K."/>
            <person name="Emmerich C."/>
        </authorList>
    </citation>
    <scope>NUCLEOTIDE SEQUENCE</scope>
    <source>
        <strain evidence="2">ATCC30299</strain>
    </source>
</reference>
<organism evidence="2 3">
    <name type="scientific">Blepharisma stoltei</name>
    <dbReference type="NCBI Taxonomy" id="1481888"/>
    <lineage>
        <taxon>Eukaryota</taxon>
        <taxon>Sar</taxon>
        <taxon>Alveolata</taxon>
        <taxon>Ciliophora</taxon>
        <taxon>Postciliodesmatophora</taxon>
        <taxon>Heterotrichea</taxon>
        <taxon>Heterotrichida</taxon>
        <taxon>Blepharismidae</taxon>
        <taxon>Blepharisma</taxon>
    </lineage>
</organism>
<dbReference type="EMBL" id="CAJZBQ010000052">
    <property type="protein sequence ID" value="CAG9331029.1"/>
    <property type="molecule type" value="Genomic_DNA"/>
</dbReference>
<keyword evidence="1" id="KW-1133">Transmembrane helix</keyword>
<evidence type="ECO:0000313" key="2">
    <source>
        <dbReference type="EMBL" id="CAG9331029.1"/>
    </source>
</evidence>
<keyword evidence="1" id="KW-0812">Transmembrane</keyword>
<name>A0AAU9KAS9_9CILI</name>